<feature type="region of interest" description="Disordered" evidence="1">
    <location>
        <begin position="134"/>
        <end position="173"/>
    </location>
</feature>
<organism evidence="4">
    <name type="scientific">Gibberella moniliformis</name>
    <name type="common">Maize ear and stalk rot fungus</name>
    <name type="synonym">Fusarium verticillioides</name>
    <dbReference type="NCBI Taxonomy" id="117187"/>
    <lineage>
        <taxon>Eukaryota</taxon>
        <taxon>Fungi</taxon>
        <taxon>Dikarya</taxon>
        <taxon>Ascomycota</taxon>
        <taxon>Pezizomycotina</taxon>
        <taxon>Sordariomycetes</taxon>
        <taxon>Hypocreomycetidae</taxon>
        <taxon>Hypocreales</taxon>
        <taxon>Nectriaceae</taxon>
        <taxon>Fusarium</taxon>
        <taxon>Fusarium fujikuroi species complex</taxon>
    </lineage>
</organism>
<feature type="chain" id="PRO_5008002579" description="Mid2 domain-containing protein" evidence="3">
    <location>
        <begin position="17"/>
        <end position="274"/>
    </location>
</feature>
<feature type="signal peptide" evidence="3">
    <location>
        <begin position="1"/>
        <end position="16"/>
    </location>
</feature>
<evidence type="ECO:0000256" key="3">
    <source>
        <dbReference type="SAM" id="SignalP"/>
    </source>
</evidence>
<dbReference type="AlphaFoldDB" id="A0A172WC51"/>
<evidence type="ECO:0000313" key="4">
    <source>
        <dbReference type="EMBL" id="ANF07033.1"/>
    </source>
</evidence>
<dbReference type="EMBL" id="KU963213">
    <property type="protein sequence ID" value="ANF07033.1"/>
    <property type="molecule type" value="Genomic_DNA"/>
</dbReference>
<feature type="compositionally biased region" description="Low complexity" evidence="1">
    <location>
        <begin position="135"/>
        <end position="166"/>
    </location>
</feature>
<evidence type="ECO:0000256" key="1">
    <source>
        <dbReference type="SAM" id="MobiDB-lite"/>
    </source>
</evidence>
<feature type="transmembrane region" description="Helical" evidence="2">
    <location>
        <begin position="177"/>
        <end position="202"/>
    </location>
</feature>
<keyword evidence="2" id="KW-0472">Membrane</keyword>
<evidence type="ECO:0000256" key="2">
    <source>
        <dbReference type="SAM" id="Phobius"/>
    </source>
</evidence>
<gene>
    <name evidence="4" type="ORF">FVEG_15206</name>
</gene>
<name>A0A172WC51_GIBMO</name>
<keyword evidence="2" id="KW-1133">Transmembrane helix</keyword>
<evidence type="ECO:0008006" key="5">
    <source>
        <dbReference type="Google" id="ProtNLM"/>
    </source>
</evidence>
<keyword evidence="2" id="KW-0812">Transmembrane</keyword>
<protein>
    <recommendedName>
        <fullName evidence="5">Mid2 domain-containing protein</fullName>
    </recommendedName>
</protein>
<accession>A0A172WC51</accession>
<reference evidence="4" key="1">
    <citation type="journal article" date="2016" name="G3 (Bethesda)">
        <title>A Meiotic Drive Element in the Maize Pathogen Fusarium verticillioides Is Located Within a 102 kb Region of Chromosome V.</title>
        <authorList>
            <person name="Pyle J."/>
            <person name="Patel T."/>
            <person name="Merrill B."/>
            <person name="Nsokoshi C."/>
            <person name="McCall M."/>
            <person name="Proctor R.H."/>
            <person name="Brown D.W."/>
            <person name="Hammond T.M."/>
        </authorList>
    </citation>
    <scope>NUCLEOTIDE SEQUENCE</scope>
    <source>
        <strain evidence="4">FGSC 7603</strain>
    </source>
</reference>
<keyword evidence="3" id="KW-0732">Signal</keyword>
<sequence length="274" mass="29543">MVLGLLPASLAAIAFAGSGLCSSDFITPELSKDPWSENQVYGIKDEIEIKWKTDHEGCNLFLWQDYPKLAVEWYSKLLENTTENSHVWNASSSSSSPGSEDTVFHFALYSSDKDIPLANSGSFNISGTNSKKLEASSASNSTQVSTASQASETSTSSTETTHHSVANPESNPGLSTAALVGVSVGVTVAGLLISGGVGLCLWRRFTRRRTTERVDSIEKSDFEKSELGNTQILQIGSSELDSTRDAAELWDTQKPGELGDENKIRTIYGLHEAP</sequence>
<proteinExistence type="predicted"/>